<evidence type="ECO:0000259" key="1">
    <source>
        <dbReference type="Pfam" id="PF04230"/>
    </source>
</evidence>
<proteinExistence type="predicted"/>
<keyword evidence="2" id="KW-0808">Transferase</keyword>
<feature type="domain" description="Polysaccharide pyruvyl transferase" evidence="1">
    <location>
        <begin position="98"/>
        <end position="211"/>
    </location>
</feature>
<dbReference type="Proteomes" id="UP000315750">
    <property type="component" value="Chromosome"/>
</dbReference>
<protein>
    <submittedName>
        <fullName evidence="2">Polysaccharide pyruvyl transferase</fullName>
    </submittedName>
</protein>
<dbReference type="RefSeq" id="WP_145244999.1">
    <property type="nucleotide sequence ID" value="NZ_CP036278.1"/>
</dbReference>
<dbReference type="GO" id="GO:0016740">
    <property type="term" value="F:transferase activity"/>
    <property type="evidence" value="ECO:0007669"/>
    <property type="project" value="UniProtKB-KW"/>
</dbReference>
<name>A0A518AGY2_9BACT</name>
<dbReference type="AlphaFoldDB" id="A0A518AGY2"/>
<dbReference type="InterPro" id="IPR007345">
    <property type="entry name" value="Polysacch_pyruvyl_Trfase"/>
</dbReference>
<dbReference type="Pfam" id="PF04230">
    <property type="entry name" value="PS_pyruv_trans"/>
    <property type="match status" value="1"/>
</dbReference>
<dbReference type="OrthoDB" id="9803627at2"/>
<keyword evidence="3" id="KW-1185">Reference proteome</keyword>
<sequence>MPEQIRTFCWDDQNAPNRLAYYKKLASKKNAFLVGNAGDLLSGSIIQHAYKLPHVNVKKEGHRLLLVGSVFHFVKPGDIACGIGVREGQPVQTDCRIMGLRGPLSYETLKSAGYDMSECKFLYDPGLMIRELAPATKPVRPRGQIFIPHYRERFNYLLNTQLMRKRVSVVSIDATPEAIAHRIRRAELVYTSSLHGVVFAHSLGVPCVFVRPQTGEPMFKYQDYYASIGVPYPTPADNIAAALSQPKPDSPTEISYRDGDIQLPSKEVLQESGALEVG</sequence>
<dbReference type="KEGG" id="amuc:Pan181_01410"/>
<evidence type="ECO:0000313" key="2">
    <source>
        <dbReference type="EMBL" id="QDU53962.1"/>
    </source>
</evidence>
<organism evidence="2 3">
    <name type="scientific">Aeoliella mucimassa</name>
    <dbReference type="NCBI Taxonomy" id="2527972"/>
    <lineage>
        <taxon>Bacteria</taxon>
        <taxon>Pseudomonadati</taxon>
        <taxon>Planctomycetota</taxon>
        <taxon>Planctomycetia</taxon>
        <taxon>Pirellulales</taxon>
        <taxon>Lacipirellulaceae</taxon>
        <taxon>Aeoliella</taxon>
    </lineage>
</organism>
<reference evidence="2 3" key="1">
    <citation type="submission" date="2019-02" db="EMBL/GenBank/DDBJ databases">
        <title>Deep-cultivation of Planctomycetes and their phenomic and genomic characterization uncovers novel biology.</title>
        <authorList>
            <person name="Wiegand S."/>
            <person name="Jogler M."/>
            <person name="Boedeker C."/>
            <person name="Pinto D."/>
            <person name="Vollmers J."/>
            <person name="Rivas-Marin E."/>
            <person name="Kohn T."/>
            <person name="Peeters S.H."/>
            <person name="Heuer A."/>
            <person name="Rast P."/>
            <person name="Oberbeckmann S."/>
            <person name="Bunk B."/>
            <person name="Jeske O."/>
            <person name="Meyerdierks A."/>
            <person name="Storesund J.E."/>
            <person name="Kallscheuer N."/>
            <person name="Luecker S."/>
            <person name="Lage O.M."/>
            <person name="Pohl T."/>
            <person name="Merkel B.J."/>
            <person name="Hornburger P."/>
            <person name="Mueller R.-W."/>
            <person name="Bruemmer F."/>
            <person name="Labrenz M."/>
            <person name="Spormann A.M."/>
            <person name="Op den Camp H."/>
            <person name="Overmann J."/>
            <person name="Amann R."/>
            <person name="Jetten M.S.M."/>
            <person name="Mascher T."/>
            <person name="Medema M.H."/>
            <person name="Devos D.P."/>
            <person name="Kaster A.-K."/>
            <person name="Ovreas L."/>
            <person name="Rohde M."/>
            <person name="Galperin M.Y."/>
            <person name="Jogler C."/>
        </authorList>
    </citation>
    <scope>NUCLEOTIDE SEQUENCE [LARGE SCALE GENOMIC DNA]</scope>
    <source>
        <strain evidence="2 3">Pan181</strain>
    </source>
</reference>
<gene>
    <name evidence="2" type="ORF">Pan181_01410</name>
</gene>
<dbReference type="EMBL" id="CP036278">
    <property type="protein sequence ID" value="QDU53962.1"/>
    <property type="molecule type" value="Genomic_DNA"/>
</dbReference>
<evidence type="ECO:0000313" key="3">
    <source>
        <dbReference type="Proteomes" id="UP000315750"/>
    </source>
</evidence>
<accession>A0A518AGY2</accession>